<proteinExistence type="predicted"/>
<dbReference type="InterPro" id="IPR001283">
    <property type="entry name" value="CRISP-related"/>
</dbReference>
<organism evidence="3 4">
    <name type="scientific">Cyclotella cryptica</name>
    <dbReference type="NCBI Taxonomy" id="29204"/>
    <lineage>
        <taxon>Eukaryota</taxon>
        <taxon>Sar</taxon>
        <taxon>Stramenopiles</taxon>
        <taxon>Ochrophyta</taxon>
        <taxon>Bacillariophyta</taxon>
        <taxon>Coscinodiscophyceae</taxon>
        <taxon>Thalassiosirophycidae</taxon>
        <taxon>Stephanodiscales</taxon>
        <taxon>Stephanodiscaceae</taxon>
        <taxon>Cyclotella</taxon>
    </lineage>
</organism>
<comment type="caution">
    <text evidence="3">The sequence shown here is derived from an EMBL/GenBank/DDBJ whole genome shotgun (WGS) entry which is preliminary data.</text>
</comment>
<gene>
    <name evidence="3" type="ORF">HJC23_002062</name>
</gene>
<accession>A0ABD3Q6A7</accession>
<dbReference type="InterPro" id="IPR035940">
    <property type="entry name" value="CAP_sf"/>
</dbReference>
<dbReference type="InterPro" id="IPR014044">
    <property type="entry name" value="CAP_dom"/>
</dbReference>
<dbReference type="Gene3D" id="3.40.33.10">
    <property type="entry name" value="CAP"/>
    <property type="match status" value="1"/>
</dbReference>
<evidence type="ECO:0000313" key="3">
    <source>
        <dbReference type="EMBL" id="KAL3795655.1"/>
    </source>
</evidence>
<dbReference type="SMART" id="SM00198">
    <property type="entry name" value="SCP"/>
    <property type="match status" value="1"/>
</dbReference>
<evidence type="ECO:0000256" key="1">
    <source>
        <dbReference type="SAM" id="SignalP"/>
    </source>
</evidence>
<dbReference type="Pfam" id="PF00188">
    <property type="entry name" value="CAP"/>
    <property type="match status" value="1"/>
</dbReference>
<dbReference type="Proteomes" id="UP001516023">
    <property type="component" value="Unassembled WGS sequence"/>
</dbReference>
<dbReference type="PANTHER" id="PTHR10334">
    <property type="entry name" value="CYSTEINE-RICH SECRETORY PROTEIN-RELATED"/>
    <property type="match status" value="1"/>
</dbReference>
<dbReference type="AlphaFoldDB" id="A0ABD3Q6A7"/>
<protein>
    <recommendedName>
        <fullName evidence="2">SCP domain-containing protein</fullName>
    </recommendedName>
</protein>
<dbReference type="SUPFAM" id="SSF55797">
    <property type="entry name" value="PR-1-like"/>
    <property type="match status" value="1"/>
</dbReference>
<feature type="domain" description="SCP" evidence="2">
    <location>
        <begin position="185"/>
        <end position="319"/>
    </location>
</feature>
<sequence>MVFRNQTSRQLELFVALTLGFILRNLQHVSSMPEPVPFPTAPPLVVTRSSPPVLQPFQVPLPPFSEPNGCWGGDTKVKVEVQTDRFGNDTSFEIVDYYTGKKLLRQRGYTMQSFEYLSREICLPDGLYNFTISDEYGDGICCRYGKGFFRISFDDEVVLAGGSFNSNVSEVLNIGFQPKEGSVSQREFQYLESHNSRRKEWHERYNVSYVPMKYSPALAKTAKAWAEELLNACGVAGIEHEDFNPFGENLAKNVGNRSTFGQLYPVDNIVRRWVEFEVGLPYPSNGHLTQVLWRASTYLGCGEASKEYRGVCVVFKFVDTEGEFDNVRFA</sequence>
<feature type="chain" id="PRO_5044892545" description="SCP domain-containing protein" evidence="1">
    <location>
        <begin position="32"/>
        <end position="330"/>
    </location>
</feature>
<keyword evidence="4" id="KW-1185">Reference proteome</keyword>
<evidence type="ECO:0000259" key="2">
    <source>
        <dbReference type="SMART" id="SM00198"/>
    </source>
</evidence>
<name>A0ABD3Q6A7_9STRA</name>
<dbReference type="EMBL" id="JABMIG020000069">
    <property type="protein sequence ID" value="KAL3795655.1"/>
    <property type="molecule type" value="Genomic_DNA"/>
</dbReference>
<evidence type="ECO:0000313" key="4">
    <source>
        <dbReference type="Proteomes" id="UP001516023"/>
    </source>
</evidence>
<feature type="signal peptide" evidence="1">
    <location>
        <begin position="1"/>
        <end position="31"/>
    </location>
</feature>
<keyword evidence="1" id="KW-0732">Signal</keyword>
<reference evidence="3 4" key="1">
    <citation type="journal article" date="2020" name="G3 (Bethesda)">
        <title>Improved Reference Genome for Cyclotella cryptica CCMP332, a Model for Cell Wall Morphogenesis, Salinity Adaptation, and Lipid Production in Diatoms (Bacillariophyta).</title>
        <authorList>
            <person name="Roberts W.R."/>
            <person name="Downey K.M."/>
            <person name="Ruck E.C."/>
            <person name="Traller J.C."/>
            <person name="Alverson A.J."/>
        </authorList>
    </citation>
    <scope>NUCLEOTIDE SEQUENCE [LARGE SCALE GENOMIC DNA]</scope>
    <source>
        <strain evidence="3 4">CCMP332</strain>
    </source>
</reference>